<dbReference type="Proteomes" id="UP000187203">
    <property type="component" value="Unassembled WGS sequence"/>
</dbReference>
<proteinExistence type="predicted"/>
<evidence type="ECO:0000313" key="2">
    <source>
        <dbReference type="Proteomes" id="UP000187203"/>
    </source>
</evidence>
<organism evidence="1 2">
    <name type="scientific">Corchorus olitorius</name>
    <dbReference type="NCBI Taxonomy" id="93759"/>
    <lineage>
        <taxon>Eukaryota</taxon>
        <taxon>Viridiplantae</taxon>
        <taxon>Streptophyta</taxon>
        <taxon>Embryophyta</taxon>
        <taxon>Tracheophyta</taxon>
        <taxon>Spermatophyta</taxon>
        <taxon>Magnoliopsida</taxon>
        <taxon>eudicotyledons</taxon>
        <taxon>Gunneridae</taxon>
        <taxon>Pentapetalae</taxon>
        <taxon>rosids</taxon>
        <taxon>malvids</taxon>
        <taxon>Malvales</taxon>
        <taxon>Malvaceae</taxon>
        <taxon>Grewioideae</taxon>
        <taxon>Apeibeae</taxon>
        <taxon>Corchorus</taxon>
    </lineage>
</organism>
<evidence type="ECO:0000313" key="1">
    <source>
        <dbReference type="EMBL" id="OMO90221.1"/>
    </source>
</evidence>
<name>A0A1R3J5X0_9ROSI</name>
<comment type="caution">
    <text evidence="1">The sequence shown here is derived from an EMBL/GenBank/DDBJ whole genome shotgun (WGS) entry which is preliminary data.</text>
</comment>
<protein>
    <submittedName>
        <fullName evidence="1">Uncharacterized protein</fullName>
    </submittedName>
</protein>
<dbReference type="AlphaFoldDB" id="A0A1R3J5X0"/>
<keyword evidence="2" id="KW-1185">Reference proteome</keyword>
<sequence>MELNDRLHKVRFGLANGEAVNIDSTSRRAVASKTPI</sequence>
<accession>A0A1R3J5X0</accession>
<gene>
    <name evidence="1" type="ORF">COLO4_19301</name>
</gene>
<reference evidence="2" key="1">
    <citation type="submission" date="2013-09" db="EMBL/GenBank/DDBJ databases">
        <title>Corchorus olitorius genome sequencing.</title>
        <authorList>
            <person name="Alam M."/>
            <person name="Haque M.S."/>
            <person name="Islam M.S."/>
            <person name="Emdad E.M."/>
            <person name="Islam M.M."/>
            <person name="Ahmed B."/>
            <person name="Halim A."/>
            <person name="Hossen Q.M.M."/>
            <person name="Hossain M.Z."/>
            <person name="Ahmed R."/>
            <person name="Khan M.M."/>
            <person name="Islam R."/>
            <person name="Rashid M.M."/>
            <person name="Khan S.A."/>
            <person name="Rahman M.S."/>
            <person name="Alam M."/>
            <person name="Yahiya A.S."/>
            <person name="Khan M.S."/>
            <person name="Azam M.S."/>
            <person name="Haque T."/>
            <person name="Lashkar M.Z.H."/>
            <person name="Akhand A.I."/>
            <person name="Morshed G."/>
            <person name="Roy S."/>
            <person name="Uddin K.S."/>
            <person name="Rabeya T."/>
            <person name="Hossain A.S."/>
            <person name="Chowdhury A."/>
            <person name="Snigdha A.R."/>
            <person name="Mortoza M.S."/>
            <person name="Matin S.A."/>
            <person name="Hoque S.M.E."/>
            <person name="Islam M.K."/>
            <person name="Roy D.K."/>
            <person name="Haider R."/>
            <person name="Moosa M.M."/>
            <person name="Elias S.M."/>
            <person name="Hasan A.M."/>
            <person name="Jahan S."/>
            <person name="Shafiuddin M."/>
            <person name="Mahmood N."/>
            <person name="Shommy N.S."/>
        </authorList>
    </citation>
    <scope>NUCLEOTIDE SEQUENCE [LARGE SCALE GENOMIC DNA]</scope>
    <source>
        <strain evidence="2">cv. O-4</strain>
    </source>
</reference>
<dbReference type="EMBL" id="AWUE01016579">
    <property type="protein sequence ID" value="OMO90221.1"/>
    <property type="molecule type" value="Genomic_DNA"/>
</dbReference>